<dbReference type="OrthoDB" id="1071601at2759"/>
<organism evidence="1 2">
    <name type="scientific">Cuscuta europaea</name>
    <name type="common">European dodder</name>
    <dbReference type="NCBI Taxonomy" id="41803"/>
    <lineage>
        <taxon>Eukaryota</taxon>
        <taxon>Viridiplantae</taxon>
        <taxon>Streptophyta</taxon>
        <taxon>Embryophyta</taxon>
        <taxon>Tracheophyta</taxon>
        <taxon>Spermatophyta</taxon>
        <taxon>Magnoliopsida</taxon>
        <taxon>eudicotyledons</taxon>
        <taxon>Gunneridae</taxon>
        <taxon>Pentapetalae</taxon>
        <taxon>asterids</taxon>
        <taxon>lamiids</taxon>
        <taxon>Solanales</taxon>
        <taxon>Convolvulaceae</taxon>
        <taxon>Cuscuteae</taxon>
        <taxon>Cuscuta</taxon>
        <taxon>Cuscuta subgen. Cuscuta</taxon>
    </lineage>
</organism>
<dbReference type="PANTHER" id="PTHR48258:SF4">
    <property type="entry name" value="DUF4216 DOMAIN-CONTAINING PROTEIN"/>
    <property type="match status" value="1"/>
</dbReference>
<keyword evidence="2" id="KW-1185">Reference proteome</keyword>
<name>A0A9P0YKF6_CUSEU</name>
<protein>
    <submittedName>
        <fullName evidence="1">Uncharacterized protein</fullName>
    </submittedName>
</protein>
<evidence type="ECO:0000313" key="2">
    <source>
        <dbReference type="Proteomes" id="UP001152484"/>
    </source>
</evidence>
<dbReference type="Proteomes" id="UP001152484">
    <property type="component" value="Unassembled WGS sequence"/>
</dbReference>
<reference evidence="1" key="1">
    <citation type="submission" date="2022-07" db="EMBL/GenBank/DDBJ databases">
        <authorList>
            <person name="Macas J."/>
            <person name="Novak P."/>
            <person name="Neumann P."/>
        </authorList>
    </citation>
    <scope>NUCLEOTIDE SEQUENCE</scope>
</reference>
<accession>A0A9P0YKF6</accession>
<sequence>MKIAHTYILMNCPEILPFYNEFRAPLSAFPDDAIDAMVDSDFALWYQQQIKYRGINDPLLVSLSWGPSSYAKVWHSYVINGYTYHTVEYGEG</sequence>
<proteinExistence type="predicted"/>
<dbReference type="EMBL" id="CAMAPE010000004">
    <property type="protein sequence ID" value="CAH9063640.1"/>
    <property type="molecule type" value="Genomic_DNA"/>
</dbReference>
<feature type="non-terminal residue" evidence="1">
    <location>
        <position position="1"/>
    </location>
</feature>
<comment type="caution">
    <text evidence="1">The sequence shown here is derived from an EMBL/GenBank/DDBJ whole genome shotgun (WGS) entry which is preliminary data.</text>
</comment>
<dbReference type="PANTHER" id="PTHR48258">
    <property type="entry name" value="DUF4218 DOMAIN-CONTAINING PROTEIN-RELATED"/>
    <property type="match status" value="1"/>
</dbReference>
<evidence type="ECO:0000313" key="1">
    <source>
        <dbReference type="EMBL" id="CAH9063640.1"/>
    </source>
</evidence>
<gene>
    <name evidence="1" type="ORF">CEURO_LOCUS2086</name>
</gene>
<dbReference type="AlphaFoldDB" id="A0A9P0YKF6"/>